<dbReference type="GO" id="GO:0005739">
    <property type="term" value="C:mitochondrion"/>
    <property type="evidence" value="ECO:0007669"/>
    <property type="project" value="TreeGrafter"/>
</dbReference>
<comment type="caution">
    <text evidence="11">The sequence shown here is derived from an EMBL/GenBank/DDBJ whole genome shotgun (WGS) entry which is preliminary data.</text>
</comment>
<dbReference type="InterPro" id="IPR045864">
    <property type="entry name" value="aa-tRNA-synth_II/BPL/LPL"/>
</dbReference>
<dbReference type="STRING" id="56484.A0A1Y2EV68"/>
<feature type="non-terminal residue" evidence="11">
    <location>
        <position position="1"/>
    </location>
</feature>
<dbReference type="EMBL" id="MCFI01000026">
    <property type="protein sequence ID" value="ORY75468.1"/>
    <property type="molecule type" value="Genomic_DNA"/>
</dbReference>
<dbReference type="EC" id="6.1.1.15" evidence="2"/>
<protein>
    <recommendedName>
        <fullName evidence="2">proline--tRNA ligase</fullName>
        <ecNumber evidence="2">6.1.1.15</ecNumber>
    </recommendedName>
    <alternativeName>
        <fullName evidence="8">Prolyl-tRNA synthetase</fullName>
    </alternativeName>
</protein>
<dbReference type="InterPro" id="IPR006195">
    <property type="entry name" value="aa-tRNA-synth_II"/>
</dbReference>
<dbReference type="CDD" id="cd00779">
    <property type="entry name" value="ProRS_core_prok"/>
    <property type="match status" value="1"/>
</dbReference>
<dbReference type="GO" id="GO:0004827">
    <property type="term" value="F:proline-tRNA ligase activity"/>
    <property type="evidence" value="ECO:0007669"/>
    <property type="project" value="UniProtKB-EC"/>
</dbReference>
<comment type="catalytic activity">
    <reaction evidence="9">
        <text>tRNA(Pro) + L-proline + ATP = L-prolyl-tRNA(Pro) + AMP + diphosphate</text>
        <dbReference type="Rhea" id="RHEA:14305"/>
        <dbReference type="Rhea" id="RHEA-COMP:9700"/>
        <dbReference type="Rhea" id="RHEA-COMP:9702"/>
        <dbReference type="ChEBI" id="CHEBI:30616"/>
        <dbReference type="ChEBI" id="CHEBI:33019"/>
        <dbReference type="ChEBI" id="CHEBI:60039"/>
        <dbReference type="ChEBI" id="CHEBI:78442"/>
        <dbReference type="ChEBI" id="CHEBI:78532"/>
        <dbReference type="ChEBI" id="CHEBI:456215"/>
        <dbReference type="EC" id="6.1.1.15"/>
    </reaction>
</comment>
<dbReference type="PROSITE" id="PS50862">
    <property type="entry name" value="AA_TRNA_LIGASE_II"/>
    <property type="match status" value="1"/>
</dbReference>
<keyword evidence="4" id="KW-0547">Nucleotide-binding</keyword>
<proteinExistence type="inferred from homology"/>
<dbReference type="InterPro" id="IPR033730">
    <property type="entry name" value="ProRS_core_prok"/>
</dbReference>
<evidence type="ECO:0000313" key="12">
    <source>
        <dbReference type="Proteomes" id="UP000193685"/>
    </source>
</evidence>
<dbReference type="InterPro" id="IPR002314">
    <property type="entry name" value="aa-tRNA-synt_IIb"/>
</dbReference>
<evidence type="ECO:0000256" key="4">
    <source>
        <dbReference type="ARBA" id="ARBA00022741"/>
    </source>
</evidence>
<dbReference type="SUPFAM" id="SSF55681">
    <property type="entry name" value="Class II aaRS and biotin synthetases"/>
    <property type="match status" value="1"/>
</dbReference>
<dbReference type="OMA" id="NCETISH"/>
<evidence type="ECO:0000256" key="5">
    <source>
        <dbReference type="ARBA" id="ARBA00022840"/>
    </source>
</evidence>
<dbReference type="GeneID" id="63784000"/>
<evidence type="ECO:0000256" key="8">
    <source>
        <dbReference type="ARBA" id="ARBA00029731"/>
    </source>
</evidence>
<dbReference type="PANTHER" id="PTHR42753">
    <property type="entry name" value="MITOCHONDRIAL RIBOSOME PROTEIN L39/PROLYL-TRNA LIGASE FAMILY MEMBER"/>
    <property type="match status" value="1"/>
</dbReference>
<dbReference type="AlphaFoldDB" id="A0A1Y2EV68"/>
<dbReference type="Gene3D" id="3.40.50.800">
    <property type="entry name" value="Anticodon-binding domain"/>
    <property type="match status" value="1"/>
</dbReference>
<gene>
    <name evidence="11" type="ORF">BCR37DRAFT_341509</name>
</gene>
<reference evidence="11 12" key="1">
    <citation type="submission" date="2016-07" db="EMBL/GenBank/DDBJ databases">
        <title>Pervasive Adenine N6-methylation of Active Genes in Fungi.</title>
        <authorList>
            <consortium name="DOE Joint Genome Institute"/>
            <person name="Mondo S.J."/>
            <person name="Dannebaum R.O."/>
            <person name="Kuo R.C."/>
            <person name="Labutti K."/>
            <person name="Haridas S."/>
            <person name="Kuo A."/>
            <person name="Salamov A."/>
            <person name="Ahrendt S.R."/>
            <person name="Lipzen A."/>
            <person name="Sullivan W."/>
            <person name="Andreopoulos W.B."/>
            <person name="Clum A."/>
            <person name="Lindquist E."/>
            <person name="Daum C."/>
            <person name="Ramamoorthy G.K."/>
            <person name="Gryganskyi A."/>
            <person name="Culley D."/>
            <person name="Magnuson J.K."/>
            <person name="James T.Y."/>
            <person name="O'Malley M.A."/>
            <person name="Stajich J.E."/>
            <person name="Spatafora J.W."/>
            <person name="Visel A."/>
            <person name="Grigoriev I.V."/>
        </authorList>
    </citation>
    <scope>NUCLEOTIDE SEQUENCE [LARGE SCALE GENOMIC DNA]</scope>
    <source>
        <strain evidence="11 12">12-1054</strain>
    </source>
</reference>
<keyword evidence="12" id="KW-1185">Reference proteome</keyword>
<feature type="domain" description="Aminoacyl-transfer RNA synthetases class-II family profile" evidence="10">
    <location>
        <begin position="14"/>
        <end position="343"/>
    </location>
</feature>
<feature type="non-terminal residue" evidence="11">
    <location>
        <position position="404"/>
    </location>
</feature>
<dbReference type="Pfam" id="PF00587">
    <property type="entry name" value="tRNA-synt_2b"/>
    <property type="match status" value="1"/>
</dbReference>
<dbReference type="SUPFAM" id="SSF52954">
    <property type="entry name" value="Class II aaRS ABD-related"/>
    <property type="match status" value="1"/>
</dbReference>
<dbReference type="InterPro" id="IPR036621">
    <property type="entry name" value="Anticodon-bd_dom_sf"/>
</dbReference>
<organism evidence="11 12">
    <name type="scientific">Protomyces lactucae-debilis</name>
    <dbReference type="NCBI Taxonomy" id="2754530"/>
    <lineage>
        <taxon>Eukaryota</taxon>
        <taxon>Fungi</taxon>
        <taxon>Dikarya</taxon>
        <taxon>Ascomycota</taxon>
        <taxon>Taphrinomycotina</taxon>
        <taxon>Taphrinomycetes</taxon>
        <taxon>Taphrinales</taxon>
        <taxon>Protomycetaceae</taxon>
        <taxon>Protomyces</taxon>
    </lineage>
</organism>
<keyword evidence="3" id="KW-0436">Ligase</keyword>
<evidence type="ECO:0000256" key="3">
    <source>
        <dbReference type="ARBA" id="ARBA00022598"/>
    </source>
</evidence>
<evidence type="ECO:0000313" key="11">
    <source>
        <dbReference type="EMBL" id="ORY75468.1"/>
    </source>
</evidence>
<dbReference type="PANTHER" id="PTHR42753:SF2">
    <property type="entry name" value="PROLINE--TRNA LIGASE"/>
    <property type="match status" value="1"/>
</dbReference>
<dbReference type="Gene3D" id="3.30.930.10">
    <property type="entry name" value="Bira Bifunctional Protein, Domain 2"/>
    <property type="match status" value="1"/>
</dbReference>
<dbReference type="InterPro" id="IPR002316">
    <property type="entry name" value="Pro-tRNA-ligase_IIa"/>
</dbReference>
<evidence type="ECO:0000256" key="2">
    <source>
        <dbReference type="ARBA" id="ARBA00012831"/>
    </source>
</evidence>
<dbReference type="GO" id="GO:0005524">
    <property type="term" value="F:ATP binding"/>
    <property type="evidence" value="ECO:0007669"/>
    <property type="project" value="UniProtKB-KW"/>
</dbReference>
<dbReference type="GO" id="GO:0006433">
    <property type="term" value="P:prolyl-tRNA aminoacylation"/>
    <property type="evidence" value="ECO:0007669"/>
    <property type="project" value="InterPro"/>
</dbReference>
<evidence type="ECO:0000256" key="1">
    <source>
        <dbReference type="ARBA" id="ARBA00008226"/>
    </source>
</evidence>
<dbReference type="RefSeq" id="XP_040722341.1">
    <property type="nucleotide sequence ID" value="XM_040867401.1"/>
</dbReference>
<name>A0A1Y2EV68_PROLT</name>
<dbReference type="PRINTS" id="PR01046">
    <property type="entry name" value="TRNASYNTHPRO"/>
</dbReference>
<evidence type="ECO:0000259" key="10">
    <source>
        <dbReference type="PROSITE" id="PS50862"/>
    </source>
</evidence>
<keyword evidence="7" id="KW-0030">Aminoacyl-tRNA synthetase</keyword>
<comment type="similarity">
    <text evidence="1">Belongs to the class-II aminoacyl-tRNA synthetase family.</text>
</comment>
<keyword evidence="6" id="KW-0648">Protein biosynthesis</keyword>
<dbReference type="Proteomes" id="UP000193685">
    <property type="component" value="Unassembled WGS sequence"/>
</dbReference>
<evidence type="ECO:0000256" key="7">
    <source>
        <dbReference type="ARBA" id="ARBA00023146"/>
    </source>
</evidence>
<accession>A0A1Y2EV68</accession>
<evidence type="ECO:0000256" key="6">
    <source>
        <dbReference type="ARBA" id="ARBA00022917"/>
    </source>
</evidence>
<keyword evidence="5" id="KW-0067">ATP-binding</keyword>
<sequence length="404" mass="45219">LLIETGFIRPANAGIFTLLPYGQRVVDKLEERIDQAMQSIGASKLAMPTLQSKSLWQKTGRWANPELYKLADRKGSEYCLAPTHEECVTKLVSHEVNGYKQLPVRVYQMTRKYRDEMRPRGGMLRGKEFIMKDLYTFDDGSQAAQLTYEQVSAAYTHLFKSLETPFLVAKADSGNIGGDLSHEYHLPDASGEDTLLHCPSCNHVANQELATTLPIDAERETQRFAHASFPDTIFFDVSLPKGRVANMLQVERQARQCDSTRSLQVEAGDSCPSCHQPLAAVKAIEVGHTFHLGTKYSKQLDFTYSTQENKLEHPEMGCHGIGVTRLMAALAEIKRDETGLQWPPGIAPFKTLIVASEKTEALAQVLYDRLDDAVIDDRFSKGLMYRVKEAERQGIPNIIVLGKN</sequence>
<dbReference type="InterPro" id="IPR050062">
    <property type="entry name" value="Pro-tRNA_synthetase"/>
</dbReference>
<evidence type="ECO:0000256" key="9">
    <source>
        <dbReference type="ARBA" id="ARBA00047671"/>
    </source>
</evidence>
<dbReference type="OrthoDB" id="10267474at2759"/>